<name>A0A6J2K535_BOMMA</name>
<dbReference type="GO" id="GO:0016783">
    <property type="term" value="F:sulfurtransferase activity"/>
    <property type="evidence" value="ECO:0007669"/>
    <property type="project" value="TreeGrafter"/>
</dbReference>
<proteinExistence type="inferred from homology"/>
<dbReference type="UniPathway" id="UPA00988"/>
<comment type="function">
    <text evidence="3">Plays a central role in 2-thiolation of mcm(5)S(2)U at tRNA wobble positions of tRNA(Lys), tRNA(Glu) and tRNA(Gln). May act by forming a heterodimer with NCS6/CTU1 that ligates sulfur from thiocarboxylated URM1 onto the uridine of tRNAs at wobble position.</text>
</comment>
<evidence type="ECO:0000256" key="3">
    <source>
        <dbReference type="HAMAP-Rule" id="MF_03054"/>
    </source>
</evidence>
<dbReference type="GO" id="GO:0000049">
    <property type="term" value="F:tRNA binding"/>
    <property type="evidence" value="ECO:0007669"/>
    <property type="project" value="InterPro"/>
</dbReference>
<accession>A0A6J2K535</accession>
<dbReference type="GO" id="GO:0016779">
    <property type="term" value="F:nucleotidyltransferase activity"/>
    <property type="evidence" value="ECO:0007669"/>
    <property type="project" value="UniProtKB-UniRule"/>
</dbReference>
<evidence type="ECO:0000313" key="5">
    <source>
        <dbReference type="RefSeq" id="XP_028037401.1"/>
    </source>
</evidence>
<dbReference type="Gene3D" id="3.40.50.620">
    <property type="entry name" value="HUPs"/>
    <property type="match status" value="1"/>
</dbReference>
<comment type="pathway">
    <text evidence="3">tRNA modification; 5-methoxycarbonylmethyl-2-thiouridine-tRNA biosynthesis.</text>
</comment>
<evidence type="ECO:0000256" key="2">
    <source>
        <dbReference type="ARBA" id="ARBA00022694"/>
    </source>
</evidence>
<gene>
    <name evidence="5" type="primary">LOC114248383</name>
</gene>
<dbReference type="AlphaFoldDB" id="A0A6J2K535"/>
<keyword evidence="1 3" id="KW-0963">Cytoplasm</keyword>
<dbReference type="PANTHER" id="PTHR20882">
    <property type="entry name" value="CYTOPLASMIC TRNA 2-THIOLATION PROTEIN 2"/>
    <property type="match status" value="1"/>
</dbReference>
<dbReference type="InterPro" id="IPR019407">
    <property type="entry name" value="CTU2"/>
</dbReference>
<dbReference type="GO" id="GO:0032447">
    <property type="term" value="P:protein urmylation"/>
    <property type="evidence" value="ECO:0007669"/>
    <property type="project" value="UniProtKB-UniRule"/>
</dbReference>
<dbReference type="RefSeq" id="XP_028037401.1">
    <property type="nucleotide sequence ID" value="XM_028181600.1"/>
</dbReference>
<sequence length="380" mass="43268">MKCKKCNSSSALIILRKKDLYCRECFLANVTHKFRSSIGKNKILGKADNVLICLSGKEGSTVLLDLINNALSLDNHKKLRITPIFLHLCENYETIKNVIEQCQKYNYDLYSPHISEYVQSKSHIPIVNSLPIVNNELIEEYNNMQNSMLPTVKDDFITNIKRTLYIRYAKLLNCKYIFTGETTTTLATKLLVNLAIGRGSQVQSDVGFLDSRDMEIKIIRPMKDISEEELKLYINSKNLKVNDKQTSKENEHTSLQTVISTFVSNLQENFPSTISTICKTADKIGLQDECDNERHNTCVICQSILKPDEKAISALDATSISKIVSLRKHTDSGIDVDMEKNVINSTIFPYIHNRLCYACSRNYAEIKQSKIPSYIIETQK</sequence>
<dbReference type="GO" id="GO:0005829">
    <property type="term" value="C:cytosol"/>
    <property type="evidence" value="ECO:0007669"/>
    <property type="project" value="TreeGrafter"/>
</dbReference>
<dbReference type="InterPro" id="IPR014729">
    <property type="entry name" value="Rossmann-like_a/b/a_fold"/>
</dbReference>
<dbReference type="GO" id="GO:0002143">
    <property type="term" value="P:tRNA wobble position uridine thiolation"/>
    <property type="evidence" value="ECO:0007669"/>
    <property type="project" value="TreeGrafter"/>
</dbReference>
<dbReference type="CTD" id="348180"/>
<evidence type="ECO:0000313" key="4">
    <source>
        <dbReference type="Proteomes" id="UP000504629"/>
    </source>
</evidence>
<dbReference type="Proteomes" id="UP000504629">
    <property type="component" value="Unplaced"/>
</dbReference>
<evidence type="ECO:0000256" key="1">
    <source>
        <dbReference type="ARBA" id="ARBA00022490"/>
    </source>
</evidence>
<dbReference type="OrthoDB" id="25129at2759"/>
<comment type="subcellular location">
    <subcellularLocation>
        <location evidence="3">Cytoplasm</location>
    </subcellularLocation>
</comment>
<keyword evidence="2 3" id="KW-0819">tRNA processing</keyword>
<dbReference type="GeneID" id="114248383"/>
<dbReference type="SUPFAM" id="SSF52402">
    <property type="entry name" value="Adenine nucleotide alpha hydrolases-like"/>
    <property type="match status" value="1"/>
</dbReference>
<organism evidence="4 5">
    <name type="scientific">Bombyx mandarina</name>
    <name type="common">Wild silk moth</name>
    <name type="synonym">Wild silkworm</name>
    <dbReference type="NCBI Taxonomy" id="7092"/>
    <lineage>
        <taxon>Eukaryota</taxon>
        <taxon>Metazoa</taxon>
        <taxon>Ecdysozoa</taxon>
        <taxon>Arthropoda</taxon>
        <taxon>Hexapoda</taxon>
        <taxon>Insecta</taxon>
        <taxon>Pterygota</taxon>
        <taxon>Neoptera</taxon>
        <taxon>Endopterygota</taxon>
        <taxon>Lepidoptera</taxon>
        <taxon>Glossata</taxon>
        <taxon>Ditrysia</taxon>
        <taxon>Bombycoidea</taxon>
        <taxon>Bombycidae</taxon>
        <taxon>Bombycinae</taxon>
        <taxon>Bombyx</taxon>
    </lineage>
</organism>
<comment type="similarity">
    <text evidence="3">Belongs to the CTU2/NCS2 family.</text>
</comment>
<keyword evidence="4" id="KW-1185">Reference proteome</keyword>
<dbReference type="PANTHER" id="PTHR20882:SF14">
    <property type="entry name" value="CYTOPLASMIC TRNA 2-THIOLATION PROTEIN 2"/>
    <property type="match status" value="1"/>
</dbReference>
<dbReference type="KEGG" id="bman:114248383"/>
<reference evidence="5" key="1">
    <citation type="submission" date="2025-08" db="UniProtKB">
        <authorList>
            <consortium name="RefSeq"/>
        </authorList>
    </citation>
    <scope>IDENTIFICATION</scope>
    <source>
        <tissue evidence="5">Silk gland</tissue>
    </source>
</reference>
<protein>
    <recommendedName>
        <fullName evidence="3">Cytoplasmic tRNA 2-thiolation protein 2</fullName>
    </recommendedName>
</protein>
<dbReference type="HAMAP" id="MF_03054">
    <property type="entry name" value="CTU2"/>
    <property type="match status" value="1"/>
</dbReference>
<dbReference type="Pfam" id="PF10288">
    <property type="entry name" value="CTU2"/>
    <property type="match status" value="1"/>
</dbReference>